<accession>A0ABW3KCQ4</accession>
<dbReference type="InterPro" id="IPR050445">
    <property type="entry name" value="Bact_polysacc_biosynth/exp"/>
</dbReference>
<dbReference type="EMBL" id="JBHTKA010000015">
    <property type="protein sequence ID" value="MFD1002991.1"/>
    <property type="molecule type" value="Genomic_DNA"/>
</dbReference>
<dbReference type="RefSeq" id="WP_377584993.1">
    <property type="nucleotide sequence ID" value="NZ_JBHTKA010000015.1"/>
</dbReference>
<comment type="caution">
    <text evidence="4">The sequence shown here is derived from an EMBL/GenBank/DDBJ whole genome shotgun (WGS) entry which is preliminary data.</text>
</comment>
<protein>
    <submittedName>
        <fullName evidence="4">Polysaccharide biosynthesis tyrosine autokinase</fullName>
    </submittedName>
</protein>
<evidence type="ECO:0000256" key="1">
    <source>
        <dbReference type="ARBA" id="ARBA00022741"/>
    </source>
</evidence>
<keyword evidence="5" id="KW-1185">Reference proteome</keyword>
<evidence type="ECO:0000256" key="2">
    <source>
        <dbReference type="ARBA" id="ARBA00022840"/>
    </source>
</evidence>
<keyword evidence="2" id="KW-0067">ATP-binding</keyword>
<dbReference type="Proteomes" id="UP001597112">
    <property type="component" value="Unassembled WGS sequence"/>
</dbReference>
<dbReference type="SUPFAM" id="SSF52540">
    <property type="entry name" value="P-loop containing nucleoside triphosphate hydrolases"/>
    <property type="match status" value="1"/>
</dbReference>
<sequence>MNTQAPIPDITEAPATSSKGIQINFKRVADRAIRYWYIILLSLIVSISVAYLMNRYSTRIYPVKASIIIRESEENVGAKFLYNNELLSEYRNFYNEIYIMKSYPLLQEVVEELGFDVSYFREGDIKTTEYYEPNFPVSIKVVLNEGKRPYGRSFYFKVVDQNTYSLQYKVDDDQPGKEFSSLHFNDTVKINGYRLCVNRKADVSELFNKTLVVRFNDPLSLAKSYSSRLKIGWAMTGSSVVDLEINGSVIQKEVDFLSKFIERYQDYDVEKKNKMVARAIQFLDNQLGVIGDSLEHYEDQVEDFKRRNVITELAEETNRLYLKLQDYENQKFQYRLLDNYFTYISQLLEENQYEGIFTPQSVGITDEIITKLITSLIEEQGQVNLYKTNSTKGVLRLEDNPNYQEKLKRIQFLKTDILKTIENSRSTQKINIKFINDQIKIVEDQLAKLPSTERELVGIQRNYSLRENLYIFLLQKRTEAGLSMASTTSDIVVVNPPMAGGAISPKTMQNLMTGLGIGLLVPLSIFILLEVLNNRIQSKDDIENMTSAPVIGAVGHNPASDALIVYNKPRSAMAESFRSLRSNLNYFTGNQDHQIFMVTSSIPGEGKSFTTLNLATVYALAGKRTVIVGADLRKPKLYDELGLNNTIGLSQYLSGMANKEEIVQASSIDSLYLIASGPMPPNPSELLLRPAMEELINHLRGKFDYVIIDTPPLSLVTDAFVLSKYVNHTLFVIRQDYTPKEALRSFDEFYRSGRLLRVSVLFNDLRKSGLGYGYGGYSYGYGYGYQYGGYYYGRKKKKNGNDYYQE</sequence>
<evidence type="ECO:0000313" key="5">
    <source>
        <dbReference type="Proteomes" id="UP001597112"/>
    </source>
</evidence>
<evidence type="ECO:0000256" key="3">
    <source>
        <dbReference type="SAM" id="Phobius"/>
    </source>
</evidence>
<gene>
    <name evidence="4" type="ORF">ACFQ21_26940</name>
</gene>
<organism evidence="4 5">
    <name type="scientific">Ohtaekwangia kribbensis</name>
    <dbReference type="NCBI Taxonomy" id="688913"/>
    <lineage>
        <taxon>Bacteria</taxon>
        <taxon>Pseudomonadati</taxon>
        <taxon>Bacteroidota</taxon>
        <taxon>Cytophagia</taxon>
        <taxon>Cytophagales</taxon>
        <taxon>Fulvivirgaceae</taxon>
        <taxon>Ohtaekwangia</taxon>
    </lineage>
</organism>
<keyword evidence="3" id="KW-1133">Transmembrane helix</keyword>
<dbReference type="Gene3D" id="3.40.50.300">
    <property type="entry name" value="P-loop containing nucleotide triphosphate hydrolases"/>
    <property type="match status" value="1"/>
</dbReference>
<dbReference type="CDD" id="cd05387">
    <property type="entry name" value="BY-kinase"/>
    <property type="match status" value="1"/>
</dbReference>
<keyword evidence="3" id="KW-0812">Transmembrane</keyword>
<keyword evidence="1" id="KW-0547">Nucleotide-binding</keyword>
<dbReference type="PANTHER" id="PTHR32309:SF13">
    <property type="entry name" value="FERRIC ENTEROBACTIN TRANSPORT PROTEIN FEPE"/>
    <property type="match status" value="1"/>
</dbReference>
<name>A0ABW3KCQ4_9BACT</name>
<evidence type="ECO:0000313" key="4">
    <source>
        <dbReference type="EMBL" id="MFD1002991.1"/>
    </source>
</evidence>
<dbReference type="InterPro" id="IPR005702">
    <property type="entry name" value="Wzc-like_C"/>
</dbReference>
<keyword evidence="3" id="KW-0472">Membrane</keyword>
<dbReference type="NCBIfam" id="TIGR01007">
    <property type="entry name" value="eps_fam"/>
    <property type="match status" value="1"/>
</dbReference>
<feature type="transmembrane region" description="Helical" evidence="3">
    <location>
        <begin position="35"/>
        <end position="53"/>
    </location>
</feature>
<reference evidence="5" key="1">
    <citation type="journal article" date="2019" name="Int. J. Syst. Evol. Microbiol.">
        <title>The Global Catalogue of Microorganisms (GCM) 10K type strain sequencing project: providing services to taxonomists for standard genome sequencing and annotation.</title>
        <authorList>
            <consortium name="The Broad Institute Genomics Platform"/>
            <consortium name="The Broad Institute Genome Sequencing Center for Infectious Disease"/>
            <person name="Wu L."/>
            <person name="Ma J."/>
        </authorList>
    </citation>
    <scope>NUCLEOTIDE SEQUENCE [LARGE SCALE GENOMIC DNA]</scope>
    <source>
        <strain evidence="5">CCUG 58938</strain>
    </source>
</reference>
<dbReference type="PANTHER" id="PTHR32309">
    <property type="entry name" value="TYROSINE-PROTEIN KINASE"/>
    <property type="match status" value="1"/>
</dbReference>
<dbReference type="InterPro" id="IPR027417">
    <property type="entry name" value="P-loop_NTPase"/>
</dbReference>
<proteinExistence type="predicted"/>